<proteinExistence type="predicted"/>
<organism evidence="1 2">
    <name type="scientific">Cohnella suwonensis</name>
    <dbReference type="NCBI Taxonomy" id="696072"/>
    <lineage>
        <taxon>Bacteria</taxon>
        <taxon>Bacillati</taxon>
        <taxon>Bacillota</taxon>
        <taxon>Bacilli</taxon>
        <taxon>Bacillales</taxon>
        <taxon>Paenibacillaceae</taxon>
        <taxon>Cohnella</taxon>
    </lineage>
</organism>
<reference evidence="2" key="1">
    <citation type="journal article" date="2019" name="Int. J. Syst. Evol. Microbiol.">
        <title>The Global Catalogue of Microorganisms (GCM) 10K type strain sequencing project: providing services to taxonomists for standard genome sequencing and annotation.</title>
        <authorList>
            <consortium name="The Broad Institute Genomics Platform"/>
            <consortium name="The Broad Institute Genome Sequencing Center for Infectious Disease"/>
            <person name="Wu L."/>
            <person name="Ma J."/>
        </authorList>
    </citation>
    <scope>NUCLEOTIDE SEQUENCE [LARGE SCALE GENOMIC DNA]</scope>
    <source>
        <strain evidence="2">CCUG 57113</strain>
    </source>
</reference>
<name>A0ABW0LY33_9BACL</name>
<gene>
    <name evidence="1" type="ORF">ACFPPD_19045</name>
</gene>
<accession>A0ABW0LY33</accession>
<evidence type="ECO:0008006" key="3">
    <source>
        <dbReference type="Google" id="ProtNLM"/>
    </source>
</evidence>
<comment type="caution">
    <text evidence="1">The sequence shown here is derived from an EMBL/GenBank/DDBJ whole genome shotgun (WGS) entry which is preliminary data.</text>
</comment>
<evidence type="ECO:0000313" key="2">
    <source>
        <dbReference type="Proteomes" id="UP001596105"/>
    </source>
</evidence>
<dbReference type="Proteomes" id="UP001596105">
    <property type="component" value="Unassembled WGS sequence"/>
</dbReference>
<evidence type="ECO:0000313" key="1">
    <source>
        <dbReference type="EMBL" id="MFC5470789.1"/>
    </source>
</evidence>
<dbReference type="RefSeq" id="WP_209747848.1">
    <property type="nucleotide sequence ID" value="NZ_JBHSMH010000077.1"/>
</dbReference>
<protein>
    <recommendedName>
        <fullName evidence="3">Flagellar protein FliT</fullName>
    </recommendedName>
</protein>
<dbReference type="EMBL" id="JBHSMH010000077">
    <property type="protein sequence ID" value="MFC5470789.1"/>
    <property type="molecule type" value="Genomic_DNA"/>
</dbReference>
<keyword evidence="2" id="KW-1185">Reference proteome</keyword>
<sequence>MNDSERSHSTYARKWMDDHLDMYNMALLLGDSEWQDRLLKKMADREKLIAKELRVIAHAEVLRNFESLNKDLLNLYEQMRVSSDKEELIALRDRIWELRALRMDVYKKLLAASIPPNERNSANA</sequence>